<sequence>MHYLSDYQTFNTTQQLNDAVDTHIKRNAFELNDTDRLTLSTIARYAVKFAGAAHLKAATLAEIIGKSEKTARRIVNKLGELGIVEKVATLRKINGGKGANILRILPVNELRFTRNDQSSVSNRVDSAEPTESNAKLAKNENEPLDSINLKNNTYLDTSVPSQALKDSLPNDVYNAMERYFIAEEIYKYYGILLRAKRSINSEVVIEDNPEPFVTAFHNAILKTKQQKIRKLDDYLYRAWQNATTRIVRQRTVNESGVFYDWLNG</sequence>
<evidence type="ECO:0000313" key="1">
    <source>
        <dbReference type="EMBL" id="MDQ0270701.1"/>
    </source>
</evidence>
<keyword evidence="1" id="KW-0238">DNA-binding</keyword>
<dbReference type="RefSeq" id="WP_307475341.1">
    <property type="nucleotide sequence ID" value="NZ_JAUSUB010000010.1"/>
</dbReference>
<organism evidence="1 2">
    <name type="scientific">Cytobacillus purgationiresistens</name>
    <dbReference type="NCBI Taxonomy" id="863449"/>
    <lineage>
        <taxon>Bacteria</taxon>
        <taxon>Bacillati</taxon>
        <taxon>Bacillota</taxon>
        <taxon>Bacilli</taxon>
        <taxon>Bacillales</taxon>
        <taxon>Bacillaceae</taxon>
        <taxon>Cytobacillus</taxon>
    </lineage>
</organism>
<keyword evidence="2" id="KW-1185">Reference proteome</keyword>
<evidence type="ECO:0000313" key="2">
    <source>
        <dbReference type="Proteomes" id="UP001238088"/>
    </source>
</evidence>
<dbReference type="Gene3D" id="1.10.10.10">
    <property type="entry name" value="Winged helix-like DNA-binding domain superfamily/Winged helix DNA-binding domain"/>
    <property type="match status" value="1"/>
</dbReference>
<proteinExistence type="predicted"/>
<comment type="caution">
    <text evidence="1">The sequence shown here is derived from an EMBL/GenBank/DDBJ whole genome shotgun (WGS) entry which is preliminary data.</text>
</comment>
<name>A0ABU0AHG4_9BACI</name>
<dbReference type="Proteomes" id="UP001238088">
    <property type="component" value="Unassembled WGS sequence"/>
</dbReference>
<dbReference type="EMBL" id="JAUSUB010000010">
    <property type="protein sequence ID" value="MDQ0270701.1"/>
    <property type="molecule type" value="Genomic_DNA"/>
</dbReference>
<dbReference type="Pfam" id="PF13730">
    <property type="entry name" value="HTH_36"/>
    <property type="match status" value="1"/>
</dbReference>
<dbReference type="GO" id="GO:0003677">
    <property type="term" value="F:DNA binding"/>
    <property type="evidence" value="ECO:0007669"/>
    <property type="project" value="UniProtKB-KW"/>
</dbReference>
<accession>A0ABU0AHG4</accession>
<gene>
    <name evidence="1" type="ORF">J2S17_002586</name>
</gene>
<protein>
    <submittedName>
        <fullName evidence="1">DNA-binding Lrp family transcriptional regulator</fullName>
    </submittedName>
</protein>
<dbReference type="InterPro" id="IPR036388">
    <property type="entry name" value="WH-like_DNA-bd_sf"/>
</dbReference>
<reference evidence="1 2" key="1">
    <citation type="submission" date="2023-07" db="EMBL/GenBank/DDBJ databases">
        <title>Genomic Encyclopedia of Type Strains, Phase IV (KMG-IV): sequencing the most valuable type-strain genomes for metagenomic binning, comparative biology and taxonomic classification.</title>
        <authorList>
            <person name="Goeker M."/>
        </authorList>
    </citation>
    <scope>NUCLEOTIDE SEQUENCE [LARGE SCALE GENOMIC DNA]</scope>
    <source>
        <strain evidence="1 2">DSM 23494</strain>
    </source>
</reference>